<dbReference type="AlphaFoldDB" id="A0A1W6ZUJ5"/>
<keyword evidence="2" id="KW-1185">Reference proteome</keyword>
<proteinExistence type="predicted"/>
<dbReference type="OrthoDB" id="6873087at2"/>
<dbReference type="Proteomes" id="UP000194137">
    <property type="component" value="Chromosome"/>
</dbReference>
<reference evidence="1 2" key="1">
    <citation type="submission" date="2017-05" db="EMBL/GenBank/DDBJ databases">
        <title>Full genome sequence of Pseudorhodoplanes sinuspersici.</title>
        <authorList>
            <person name="Dastgheib S.M.M."/>
            <person name="Shavandi M."/>
            <person name="Tirandaz H."/>
        </authorList>
    </citation>
    <scope>NUCLEOTIDE SEQUENCE [LARGE SCALE GENOMIC DNA]</scope>
    <source>
        <strain evidence="1 2">RIPI110</strain>
    </source>
</reference>
<dbReference type="RefSeq" id="WP_086089406.1">
    <property type="nucleotide sequence ID" value="NZ_CP021112.1"/>
</dbReference>
<dbReference type="EMBL" id="CP021112">
    <property type="protein sequence ID" value="ARQ01012.1"/>
    <property type="molecule type" value="Genomic_DNA"/>
</dbReference>
<protein>
    <submittedName>
        <fullName evidence="1">Uncharacterized protein</fullName>
    </submittedName>
</protein>
<evidence type="ECO:0000313" key="1">
    <source>
        <dbReference type="EMBL" id="ARQ01012.1"/>
    </source>
</evidence>
<dbReference type="STRING" id="1235591.CAK95_19350"/>
<organism evidence="1 2">
    <name type="scientific">Pseudorhodoplanes sinuspersici</name>
    <dbReference type="NCBI Taxonomy" id="1235591"/>
    <lineage>
        <taxon>Bacteria</taxon>
        <taxon>Pseudomonadati</taxon>
        <taxon>Pseudomonadota</taxon>
        <taxon>Alphaproteobacteria</taxon>
        <taxon>Hyphomicrobiales</taxon>
        <taxon>Pseudorhodoplanes</taxon>
    </lineage>
</organism>
<evidence type="ECO:0000313" key="2">
    <source>
        <dbReference type="Proteomes" id="UP000194137"/>
    </source>
</evidence>
<gene>
    <name evidence="1" type="ORF">CAK95_19350</name>
</gene>
<dbReference type="KEGG" id="psin:CAK95_19350"/>
<accession>A0A1W6ZUJ5</accession>
<name>A0A1W6ZUJ5_9HYPH</name>
<sequence>MLPNDVKDASRLVEWGLHPRALPEAHPEYRDLVRRWMDDGGFKAIVASVAEGLKLRVVGVNARTGIVLGTEMESVFAYTISRFRRNFSNDDAAVVALVLVAACATFYPVQDALDSDEIMSPSATLSEIRDRLTKLCQALESQDRTGDAAAARWRKGWQYIRALPEIVEDARRTARSHLHGLVGLVLNHLFETGFVAVDERQDGNHLYVATPRFRMMLAEHASVPLLDLARGASEARENAHA</sequence>